<dbReference type="GO" id="GO:0005245">
    <property type="term" value="F:voltage-gated calcium channel activity"/>
    <property type="evidence" value="ECO:0007669"/>
    <property type="project" value="TreeGrafter"/>
</dbReference>
<keyword evidence="13" id="KW-1015">Disulfide bond</keyword>
<proteinExistence type="predicted"/>
<dbReference type="PANTHER" id="PTHR10166:SF37">
    <property type="entry name" value="STOLID, ISOFORM H"/>
    <property type="match status" value="1"/>
</dbReference>
<keyword evidence="15" id="KW-0407">Ion channel</keyword>
<dbReference type="Gene3D" id="3.40.50.410">
    <property type="entry name" value="von Willebrand factor, type A domain"/>
    <property type="match status" value="1"/>
</dbReference>
<dbReference type="PROSITE" id="PS50234">
    <property type="entry name" value="VWFA"/>
    <property type="match status" value="1"/>
</dbReference>
<sequence>MEGDSCRRTRKTGLAVLLPMQAHNTVPARLLVLLSLLMLILPSKPTVSVDEQEITAEVVKTWALKFGKAASGWCEVATCVKKITENFKKLGAVSQWVYATKMLEEMRNDVRTMMSWKAKTITNIRDTAEMAVMKYTFDPDMKIDYYSAKDPRTSDGKTMIFYPHKNYGNTPINTNYSVVHVPTNVYDQSPEVLNAIKWSGELNTVFRNNLAYDSSLIYQFFGSATGFLRLYPAIKWRAPVGPDMYDCRMRPWYIQGAASAKDIVILLDGSGSMTGLRKEIARNVVLNILETLSENDFVTILRFSESVKSVVPCFENTLVQATEENLREFRELLKDLDTVNIANFTLGLITAFELLQKVAKSNEGSQCNQAIMLITDGAPYTYEKIFAQYNWPNIPVRVFTYLIGREVTDMDEVQWMACQNRGYYTHVTTLAEVREQVQKYIPVMSRPVVLSGEHPIVWSSVYADVTDVKLSDWLWQEREREVKMRLNQKSRAKRQKEDLSFLQYYPDGNVSMMERYAAPNNDYAATEPEMPRKPMQKKYQPNSSPPYRAVQLLITVSTPVFDRRNFSNVTERIRSSKNIWIEKVKEMRVANILGVAGTDVPIREIIKLTPPHKLGVNGYSFVVTNNGFVLYHPDLRPLFQDMLKPEYNQVDMAELELVDDDRLGPREFDETLYEMKNSTINRRIGWKKLPVKLHIDGMRRVVTKRNSYYYGPIEDTPYSLVIVLPEPYGQYRLSGQIEVKRRTENLQQYFKDDKWRVHPDWVYCESKTKEGDPIVSPEDVIRKFIHEAENKQNFKWKSQSTSPPVNDAPLCDKHLVQSLVFDAKATDVDVKKCEKPALPNQYDPLGLLLALLPSDQMMGMHGIVTTFVATRSGLLRFDDHRTEEEKGNSTERPFYETHTRATDELFYRRAVDFYHFNEMAFVFAVPFDAGTKNTSLVTASQAIFIGNGSQKAPAAVVGVQLKHSAFVERFFNITGTCMSKCKYKCTDKQMDCYLIDNNGFVVVSEIHEHTGKFFGEIDSILFDSLVQGNIFRRIRMYDYQAICIDLIVPSGPANFLRTPFRHVANIVQWIWSKLVMYFVQTNVLPWFSDYVYASDYYEDEQGNDGKAARQNKTRARPCDKEFTLYEMRPTDAWGQTKGVIPNCSSIEDCDKNYIVQMVPYTNLMMLVTYSEECSCDNSSLTDTNTQPLELEEVIYDEDERCYRMRNGTLRKLPEPCVHHHPEEGSIGQQCGLGSLLRASIYLVVGALLLRLL</sequence>
<keyword evidence="4" id="KW-0107">Calcium channel</keyword>
<evidence type="ECO:0000256" key="4">
    <source>
        <dbReference type="ARBA" id="ARBA00022673"/>
    </source>
</evidence>
<keyword evidence="6" id="KW-0479">Metal-binding</keyword>
<dbReference type="SUPFAM" id="SSF53300">
    <property type="entry name" value="vWA-like"/>
    <property type="match status" value="1"/>
</dbReference>
<dbReference type="InterPro" id="IPR036465">
    <property type="entry name" value="vWFA_dom_sf"/>
</dbReference>
<dbReference type="AlphaFoldDB" id="A0AAV1Z0T6"/>
<feature type="region of interest" description="Disordered" evidence="16">
    <location>
        <begin position="525"/>
        <end position="544"/>
    </location>
</feature>
<keyword evidence="8" id="KW-0106">Calcium</keyword>
<dbReference type="CDD" id="cd01463">
    <property type="entry name" value="vWA_VGCC_like"/>
    <property type="match status" value="1"/>
</dbReference>
<evidence type="ECO:0000256" key="13">
    <source>
        <dbReference type="ARBA" id="ARBA00023157"/>
    </source>
</evidence>
<evidence type="ECO:0000256" key="1">
    <source>
        <dbReference type="ARBA" id="ARBA00004479"/>
    </source>
</evidence>
<dbReference type="InterPro" id="IPR002035">
    <property type="entry name" value="VWF_A"/>
</dbReference>
<evidence type="ECO:0000256" key="7">
    <source>
        <dbReference type="ARBA" id="ARBA00022729"/>
    </source>
</evidence>
<evidence type="ECO:0000256" key="6">
    <source>
        <dbReference type="ARBA" id="ARBA00022723"/>
    </source>
</evidence>
<evidence type="ECO:0000256" key="12">
    <source>
        <dbReference type="ARBA" id="ARBA00023136"/>
    </source>
</evidence>
<evidence type="ECO:0000259" key="18">
    <source>
        <dbReference type="PROSITE" id="PS50234"/>
    </source>
</evidence>
<keyword evidence="11" id="KW-0406">Ion transport</keyword>
<dbReference type="InterPro" id="IPR051173">
    <property type="entry name" value="Ca_channel_alpha-2/delta"/>
</dbReference>
<dbReference type="InterPro" id="IPR013680">
    <property type="entry name" value="VDCC_a2/dsu"/>
</dbReference>
<dbReference type="Pfam" id="PF00092">
    <property type="entry name" value="VWA"/>
    <property type="match status" value="1"/>
</dbReference>
<protein>
    <recommendedName>
        <fullName evidence="18">VWFA domain-containing protein</fullName>
    </recommendedName>
</protein>
<keyword evidence="3" id="KW-0109">Calcium transport</keyword>
<evidence type="ECO:0000256" key="3">
    <source>
        <dbReference type="ARBA" id="ARBA00022568"/>
    </source>
</evidence>
<feature type="domain" description="VWFA" evidence="18">
    <location>
        <begin position="262"/>
        <end position="444"/>
    </location>
</feature>
<dbReference type="FunFam" id="3.40.50.410:FF:000007">
    <property type="entry name" value="Calcium voltage-gated channel auxiliary subunit alpha2delta 3"/>
    <property type="match status" value="1"/>
</dbReference>
<comment type="caution">
    <text evidence="19">The sequence shown here is derived from an EMBL/GenBank/DDBJ whole genome shotgun (WGS) entry which is preliminary data.</text>
</comment>
<keyword evidence="12" id="KW-0472">Membrane</keyword>
<keyword evidence="2" id="KW-0813">Transport</keyword>
<feature type="chain" id="PRO_5043438465" description="VWFA domain-containing protein" evidence="17">
    <location>
        <begin position="49"/>
        <end position="1252"/>
    </location>
</feature>
<dbReference type="SMART" id="SM00327">
    <property type="entry name" value="VWA"/>
    <property type="match status" value="1"/>
</dbReference>
<keyword evidence="10" id="KW-1133">Transmembrane helix</keyword>
<evidence type="ECO:0000256" key="17">
    <source>
        <dbReference type="SAM" id="SignalP"/>
    </source>
</evidence>
<dbReference type="Pfam" id="PF08473">
    <property type="entry name" value="VGCC_alpha2"/>
    <property type="match status" value="1"/>
</dbReference>
<keyword evidence="5" id="KW-0812">Transmembrane</keyword>
<keyword evidence="20" id="KW-1185">Reference proteome</keyword>
<evidence type="ECO:0000256" key="9">
    <source>
        <dbReference type="ARBA" id="ARBA00022882"/>
    </source>
</evidence>
<dbReference type="EMBL" id="CAXIEN010000015">
    <property type="protein sequence ID" value="CAL1264975.1"/>
    <property type="molecule type" value="Genomic_DNA"/>
</dbReference>
<comment type="subcellular location">
    <subcellularLocation>
        <location evidence="1">Membrane</location>
        <topology evidence="1">Single-pass type I membrane protein</topology>
    </subcellularLocation>
</comment>
<keyword evidence="14" id="KW-0325">Glycoprotein</keyword>
<evidence type="ECO:0000256" key="15">
    <source>
        <dbReference type="ARBA" id="ARBA00023303"/>
    </source>
</evidence>
<evidence type="ECO:0000256" key="16">
    <source>
        <dbReference type="SAM" id="MobiDB-lite"/>
    </source>
</evidence>
<keyword evidence="9" id="KW-0851">Voltage-gated channel</keyword>
<name>A0AAV1Z0T6_9ARAC</name>
<keyword evidence="7 17" id="KW-0732">Signal</keyword>
<feature type="signal peptide" evidence="17">
    <location>
        <begin position="1"/>
        <end position="48"/>
    </location>
</feature>
<dbReference type="GO" id="GO:0046872">
    <property type="term" value="F:metal ion binding"/>
    <property type="evidence" value="ECO:0007669"/>
    <property type="project" value="UniProtKB-KW"/>
</dbReference>
<evidence type="ECO:0000256" key="10">
    <source>
        <dbReference type="ARBA" id="ARBA00022989"/>
    </source>
</evidence>
<dbReference type="Proteomes" id="UP001497382">
    <property type="component" value="Unassembled WGS sequence"/>
</dbReference>
<evidence type="ECO:0000256" key="11">
    <source>
        <dbReference type="ARBA" id="ARBA00023065"/>
    </source>
</evidence>
<evidence type="ECO:0000256" key="5">
    <source>
        <dbReference type="ARBA" id="ARBA00022692"/>
    </source>
</evidence>
<dbReference type="InterPro" id="IPR013608">
    <property type="entry name" value="VWA_N"/>
</dbReference>
<dbReference type="PANTHER" id="PTHR10166">
    <property type="entry name" value="VOLTAGE-DEPENDENT CALCIUM CHANNEL SUBUNIT ALPHA-2/DELTA-RELATED"/>
    <property type="match status" value="1"/>
</dbReference>
<accession>A0AAV1Z0T6</accession>
<evidence type="ECO:0000313" key="19">
    <source>
        <dbReference type="EMBL" id="CAL1264975.1"/>
    </source>
</evidence>
<dbReference type="FunFam" id="3.30.450.20:FF:000057">
    <property type="entry name" value="Voltage-dependent calcium channel subunit alpha-2/delta-4"/>
    <property type="match status" value="1"/>
</dbReference>
<dbReference type="Gene3D" id="3.30.450.20">
    <property type="entry name" value="PAS domain"/>
    <property type="match status" value="1"/>
</dbReference>
<evidence type="ECO:0000256" key="8">
    <source>
        <dbReference type="ARBA" id="ARBA00022837"/>
    </source>
</evidence>
<dbReference type="Pfam" id="PF08399">
    <property type="entry name" value="VWA_N"/>
    <property type="match status" value="1"/>
</dbReference>
<evidence type="ECO:0000256" key="2">
    <source>
        <dbReference type="ARBA" id="ARBA00022448"/>
    </source>
</evidence>
<dbReference type="GO" id="GO:0005891">
    <property type="term" value="C:voltage-gated calcium channel complex"/>
    <property type="evidence" value="ECO:0007669"/>
    <property type="project" value="TreeGrafter"/>
</dbReference>
<evidence type="ECO:0000313" key="20">
    <source>
        <dbReference type="Proteomes" id="UP001497382"/>
    </source>
</evidence>
<reference evidence="19 20" key="1">
    <citation type="submission" date="2024-04" db="EMBL/GenBank/DDBJ databases">
        <authorList>
            <person name="Rising A."/>
            <person name="Reimegard J."/>
            <person name="Sonavane S."/>
            <person name="Akerstrom W."/>
            <person name="Nylinder S."/>
            <person name="Hedman E."/>
            <person name="Kallberg Y."/>
        </authorList>
    </citation>
    <scope>NUCLEOTIDE SEQUENCE [LARGE SCALE GENOMIC DNA]</scope>
</reference>
<organism evidence="19 20">
    <name type="scientific">Larinioides sclopetarius</name>
    <dbReference type="NCBI Taxonomy" id="280406"/>
    <lineage>
        <taxon>Eukaryota</taxon>
        <taxon>Metazoa</taxon>
        <taxon>Ecdysozoa</taxon>
        <taxon>Arthropoda</taxon>
        <taxon>Chelicerata</taxon>
        <taxon>Arachnida</taxon>
        <taxon>Araneae</taxon>
        <taxon>Araneomorphae</taxon>
        <taxon>Entelegynae</taxon>
        <taxon>Araneoidea</taxon>
        <taxon>Araneidae</taxon>
        <taxon>Larinioides</taxon>
    </lineage>
</organism>
<evidence type="ECO:0000256" key="14">
    <source>
        <dbReference type="ARBA" id="ARBA00023180"/>
    </source>
</evidence>
<gene>
    <name evidence="19" type="ORF">LARSCL_LOCUS2265</name>
</gene>